<gene>
    <name evidence="1" type="ORF">SAMN06296058_1182</name>
</gene>
<evidence type="ECO:0000313" key="1">
    <source>
        <dbReference type="EMBL" id="SKC56253.1"/>
    </source>
</evidence>
<dbReference type="EMBL" id="FUZV01000001">
    <property type="protein sequence ID" value="SKC56253.1"/>
    <property type="molecule type" value="Genomic_DNA"/>
</dbReference>
<dbReference type="AlphaFoldDB" id="A0A1T5JXZ4"/>
<proteinExistence type="predicted"/>
<reference evidence="1 2" key="1">
    <citation type="submission" date="2017-02" db="EMBL/GenBank/DDBJ databases">
        <authorList>
            <person name="Peterson S.W."/>
        </authorList>
    </citation>
    <scope>NUCLEOTIDE SEQUENCE [LARGE SCALE GENOMIC DNA]</scope>
    <source>
        <strain evidence="1 2">P15</strain>
    </source>
</reference>
<dbReference type="Proteomes" id="UP000190341">
    <property type="component" value="Unassembled WGS sequence"/>
</dbReference>
<name>A0A1T5JXZ4_9GAMM</name>
<protein>
    <submittedName>
        <fullName evidence="1">SapC protein</fullName>
    </submittedName>
</protein>
<dbReference type="OrthoDB" id="8888710at2"/>
<accession>A0A1T5JXZ4</accession>
<sequence>MARHVLLNNIEHKALRVDTRRNAELGDQVMYAQVVPSEFRQLQEHYPIVFAPGSQGEMLPVALLGLRHGENLFLRGDGWDAHYLPHVIERQPFAIGNQDGELVLHLDMDSPRVGAAVGEALFLEHGGTSAYVDRISEVLSALNRGLPQIPVFMGLVEEYQLLESFVLDFSLDDGTPQRLTGFHTLHEDRLSKLGGEALQRFQQAGLLEPLYMIIASLSNFRSLIDRFNRIHGDQH</sequence>
<dbReference type="Pfam" id="PF07277">
    <property type="entry name" value="SapC"/>
    <property type="match status" value="1"/>
</dbReference>
<dbReference type="STRING" id="428993.SAMN06296058_1182"/>
<organism evidence="1 2">
    <name type="scientific">Pseudoxanthomonas indica</name>
    <dbReference type="NCBI Taxonomy" id="428993"/>
    <lineage>
        <taxon>Bacteria</taxon>
        <taxon>Pseudomonadati</taxon>
        <taxon>Pseudomonadota</taxon>
        <taxon>Gammaproteobacteria</taxon>
        <taxon>Lysobacterales</taxon>
        <taxon>Lysobacteraceae</taxon>
        <taxon>Pseudoxanthomonas</taxon>
    </lineage>
</organism>
<dbReference type="InterPro" id="IPR010836">
    <property type="entry name" value="SapC"/>
</dbReference>
<keyword evidence="2" id="KW-1185">Reference proteome</keyword>
<dbReference type="RefSeq" id="WP_079723509.1">
    <property type="nucleotide sequence ID" value="NZ_BMCL01000002.1"/>
</dbReference>
<evidence type="ECO:0000313" key="2">
    <source>
        <dbReference type="Proteomes" id="UP000190341"/>
    </source>
</evidence>